<proteinExistence type="predicted"/>
<comment type="caution">
    <text evidence="2">The sequence shown here is derived from an EMBL/GenBank/DDBJ whole genome shotgun (WGS) entry which is preliminary data.</text>
</comment>
<feature type="domain" description="PPM-type phosphatase" evidence="1">
    <location>
        <begin position="27"/>
        <end position="316"/>
    </location>
</feature>
<dbReference type="SUPFAM" id="SSF81606">
    <property type="entry name" value="PP2C-like"/>
    <property type="match status" value="1"/>
</dbReference>
<sequence>MTPEEPESNKEGELKFEFGVVCRSKKDLGFELKPERENEKNGDNFIALPKIGVFAVLDGVGKNEDPSQASTLAKYFLEARLKNAEGLGLKETIDFLKELGLAVDKFLYSLSNFKKKKYKLLENKSINTTLTLAKIWRDPNNPKDIKIITINAGDSRVYLADVGARKLEQLTTDNSEFVIPKDYAQNVLELEADAPDLKRIFDDATTAEELLWIQDWFVYMKKKYGLDFTFLPEMYFEHRNVITAYLGMGDGLEEELGVEVKNLSLEKEQKFKSSVSQVADNLLTKAREVALTYYSSDELCEERSKPDDMTSLVVDIKIGDVVIGRLALTSDGIHDNLTLKQMEEAVFGGTGLTK</sequence>
<evidence type="ECO:0000313" key="3">
    <source>
        <dbReference type="Proteomes" id="UP000231183"/>
    </source>
</evidence>
<evidence type="ECO:0000259" key="1">
    <source>
        <dbReference type="PROSITE" id="PS51746"/>
    </source>
</evidence>
<dbReference type="InterPro" id="IPR001932">
    <property type="entry name" value="PPM-type_phosphatase-like_dom"/>
</dbReference>
<dbReference type="EMBL" id="PFBX01000054">
    <property type="protein sequence ID" value="PIT87057.1"/>
    <property type="molecule type" value="Genomic_DNA"/>
</dbReference>
<organism evidence="2 3">
    <name type="scientific">Candidatus Magasanikbacteria bacterium CG10_big_fil_rev_8_21_14_0_10_40_10</name>
    <dbReference type="NCBI Taxonomy" id="1974648"/>
    <lineage>
        <taxon>Bacteria</taxon>
        <taxon>Candidatus Magasanikiibacteriota</taxon>
    </lineage>
</organism>
<accession>A0A2M6W2P2</accession>
<dbReference type="InterPro" id="IPR036457">
    <property type="entry name" value="PPM-type-like_dom_sf"/>
</dbReference>
<dbReference type="PROSITE" id="PS51746">
    <property type="entry name" value="PPM_2"/>
    <property type="match status" value="1"/>
</dbReference>
<reference evidence="3" key="1">
    <citation type="submission" date="2017-09" db="EMBL/GenBank/DDBJ databases">
        <title>Depth-based differentiation of microbial function through sediment-hosted aquifers and enrichment of novel symbionts in the deep terrestrial subsurface.</title>
        <authorList>
            <person name="Probst A.J."/>
            <person name="Ladd B."/>
            <person name="Jarett J.K."/>
            <person name="Geller-Mcgrath D.E."/>
            <person name="Sieber C.M.K."/>
            <person name="Emerson J.B."/>
            <person name="Anantharaman K."/>
            <person name="Thomas B.C."/>
            <person name="Malmstrom R."/>
            <person name="Stieglmeier M."/>
            <person name="Klingl A."/>
            <person name="Woyke T."/>
            <person name="Ryan C.M."/>
            <person name="Banfield J.F."/>
        </authorList>
    </citation>
    <scope>NUCLEOTIDE SEQUENCE [LARGE SCALE GENOMIC DNA]</scope>
</reference>
<dbReference type="AlphaFoldDB" id="A0A2M6W2P2"/>
<dbReference type="Proteomes" id="UP000231183">
    <property type="component" value="Unassembled WGS sequence"/>
</dbReference>
<protein>
    <recommendedName>
        <fullName evidence="1">PPM-type phosphatase domain-containing protein</fullName>
    </recommendedName>
</protein>
<dbReference type="Gene3D" id="3.60.40.10">
    <property type="entry name" value="PPM-type phosphatase domain"/>
    <property type="match status" value="1"/>
</dbReference>
<evidence type="ECO:0000313" key="2">
    <source>
        <dbReference type="EMBL" id="PIT87057.1"/>
    </source>
</evidence>
<name>A0A2M6W2P2_9BACT</name>
<gene>
    <name evidence="2" type="ORF">COU31_04765</name>
</gene>